<reference evidence="1 2" key="1">
    <citation type="submission" date="2023-12" db="EMBL/GenBank/DDBJ databases">
        <title>Description of an unclassified Opitutus bacterium of Verrucomicrobiota.</title>
        <authorList>
            <person name="Zhang D.-F."/>
        </authorList>
    </citation>
    <scope>NUCLEOTIDE SEQUENCE [LARGE SCALE GENOMIC DNA]</scope>
    <source>
        <strain evidence="1 2">WL0086</strain>
    </source>
</reference>
<gene>
    <name evidence="1" type="ORF">K1X11_013745</name>
</gene>
<keyword evidence="2" id="KW-1185">Reference proteome</keyword>
<dbReference type="Proteomes" id="UP000738431">
    <property type="component" value="Chromosome"/>
</dbReference>
<dbReference type="Pfam" id="PF09720">
    <property type="entry name" value="Unstab_antitox"/>
    <property type="match status" value="1"/>
</dbReference>
<evidence type="ECO:0000313" key="1">
    <source>
        <dbReference type="EMBL" id="WRQ85871.1"/>
    </source>
</evidence>
<proteinExistence type="predicted"/>
<protein>
    <submittedName>
        <fullName evidence="1">Addiction module protein</fullName>
    </submittedName>
</protein>
<dbReference type="RefSeq" id="WP_221032689.1">
    <property type="nucleotide sequence ID" value="NZ_CP139781.1"/>
</dbReference>
<dbReference type="EMBL" id="CP139781">
    <property type="protein sequence ID" value="WRQ85871.1"/>
    <property type="molecule type" value="Genomic_DNA"/>
</dbReference>
<dbReference type="NCBIfam" id="TIGR02574">
    <property type="entry name" value="stabl_TIGR02574"/>
    <property type="match status" value="1"/>
</dbReference>
<organism evidence="1 2">
    <name type="scientific">Actomonas aquatica</name>
    <dbReference type="NCBI Taxonomy" id="2866162"/>
    <lineage>
        <taxon>Bacteria</taxon>
        <taxon>Pseudomonadati</taxon>
        <taxon>Verrucomicrobiota</taxon>
        <taxon>Opitutia</taxon>
        <taxon>Opitutales</taxon>
        <taxon>Opitutaceae</taxon>
        <taxon>Actomonas</taxon>
    </lineage>
</organism>
<accession>A0ABZ1C2D8</accession>
<name>A0ABZ1C2D8_9BACT</name>
<evidence type="ECO:0000313" key="2">
    <source>
        <dbReference type="Proteomes" id="UP000738431"/>
    </source>
</evidence>
<sequence>MSAGEILETMRSLSPAERRDLVAQIWSEFAEDDLLITAAQAEELDRRLAAHEAAPEDVVSWAEIQQANRDRRQ</sequence>
<dbReference type="InterPro" id="IPR013406">
    <property type="entry name" value="CHP02574_addiction_mod"/>
</dbReference>